<feature type="coiled-coil region" evidence="1">
    <location>
        <begin position="586"/>
        <end position="633"/>
    </location>
</feature>
<evidence type="ECO:0000313" key="3">
    <source>
        <dbReference type="EMBL" id="GET87268.1"/>
    </source>
</evidence>
<feature type="coiled-coil region" evidence="1">
    <location>
        <begin position="1882"/>
        <end position="1909"/>
    </location>
</feature>
<feature type="region of interest" description="Disordered" evidence="2">
    <location>
        <begin position="996"/>
        <end position="1039"/>
    </location>
</feature>
<evidence type="ECO:0000256" key="2">
    <source>
        <dbReference type="SAM" id="MobiDB-lite"/>
    </source>
</evidence>
<feature type="compositionally biased region" description="Basic and acidic residues" evidence="2">
    <location>
        <begin position="1448"/>
        <end position="1457"/>
    </location>
</feature>
<accession>A0A640KD95</accession>
<sequence>MSSGHSSSSEARSDGSGTPEGGSSTVAPTSPLPASSSSLPQLTSVELAELPPVPMSSSSLYHTPSSFSAASESRHGSVDDDRAGSQGSSKGDSGTPHGEQEEEEGVNDDVEYHSDDYARGANNFDNGNGVGRSESDETTARSASGEPVDAPLLVPDWLPDPPSSSLASVSASQGTEEEGDQQRATSTIPDSEHSTCGNDNVSSNTTVLHRRAYSSDGSSVAFRDADEPGVARNDREAVRSSVSITEDENEEDWRQGSRDEADDVSDAALAARAASITSDVVAESVWASEERASAALQQFSTSLHSKLVEQLIDDAVVAVERTLQDTVQQHELRVRALMAQNRLLDRQLAGQAEQMQSIRKDLEDSILRDLQRVLRVDLRQAFRSASADLSECKEVSEESTTPPSSSRQHGPSSGKHCYSAEEDVADRLGMQQRSSDASACLASAVDDGAKPSVSELVAAYVNQRGTLELLQKERAQWWKSTSDLRDRLLAATREVVQLRQEVERLQTTTVDMEEHRAVVKAREEAEHQCALMQLQLTKQIEEAEMIEALVERRELEQSQSPDAAEGRTGQAASTGDVASTAAAATNEELLRKGQQWDIALRELEEQATIAANSHQLREQLAKAEEDLRSLQKDRDASVAYAAELKKEGDVLRADLQSMVYRNSVLSQQVASLLVKVERSCRANRQLQAMQTASPPPQQQGPLGQCGSKKTRRSWCASMSSPTSSSAFPIPPNELLSTLPSQAERRSTWLSAMWPMSTSGRSDTATAHQLNTAVLYDQQKHRQPSSSPLSYAGTSQMSSPTEVEEGVQQRLNTYGASRLVAPQLDSGTSPQPPRRQRHVSLRQLGSATLEVDRICSPHLPASDQLSGYALGRPSTFSRVDVARGTVTRLVGSEEVTVLLTGAAASSAHGSLSLAAPDDSQTGDVHVWTSAEASTSTRRIHSTDDVSRDPNLLRLLDTLDKDENLDQFCVHTVSELVLRNQELVKQLYEATQRAEAAERQQRANVSASPLDEKAPSLESTAASARDPPAPRGSGNDANFRAVPETLTSTTAALLLKEGDVKLRKRARDGDDDDGDQKQGDAKAGHHLSGGQSEEKASQQQVTDSAGADSAAAAVAVTESWFLKNASDTIAHMIDAIVRRRDVRVASADTEVSRALLQALAAQRATDKAVLQARTNVDGVPGADLSAEISSATDVFSAGLSSRALSACLQRLAQLCLDQSSALAALAQKTEHQKQELQTAVKNTWTEVQQVLLDALQTSHTAFASSTSASDDQVITSIPLPSRQRMRLEGGGVMDSSSVVSDEGGAPRHRLHEFRPEEQVALLQQLRTLLHTAAKKDETLLHVYQAAQARTEARQHYEKERVARLLLKLERKRRLIRALQHRHANMNMVAPVNADPSASGLIHPSPVDGENSQGAVAVGFRLSPQPGSPARRSTPLPPMVLPAASTADADDDRRGDDSCDRASSVGSDSSHPLHGCHDHRGRDDNETDSDDDLDDEMLTLDIFRDLQQQLALSQANHQAAQAELDAEKTKHTALLERMWVLEAARDDAVAAAASLEKRMSEMLTREEYQAAVSELDAAASSLTELNAELSDAKAAHRESQEQVEDLKRQLETQQRETKLQYVNMEDAMRKREQRLLNEENRSRDLHEQLKDLKQYAAGLENAIALARREVCDQQELVRHKDSTIDELKAQMLMRDDVQELLCRLYPNHSVLHANAQLVRSLSETTTRLQLELAETRQDLAHMREELQQRDLSAREAVQDRQAAEVRLQAALARLAVLQEIDSGDDAEPHSPGEAAGMRGTTHPQTADAASRMAALFNVDEASLTALRQRVRYLHACVEAQAKDIAVLRSAESSWKQREIDLRKQLEVMSTDPVSLTARRYGLSTCLSFEAQLDEMQARQDALKESIAQLQEEKNSISVTVQEHAKAAAVAQGAADAAQEVVERMTLQLTSATDKCAAQNLAVERLQRGLEEESSKREDLERRYNQALSELADTKHDLSGVQESLKTTVTQRDHFLRDNHLLISKVEELEKALLQSDAEKRAAREALAQGLSASSASASRRRRGGGGGSSAADRYHSQASLTQDLSLSSLSARPS</sequence>
<organism evidence="3 4">
    <name type="scientific">Leishmania tarentolae</name>
    <name type="common">Sauroleishmania tarentolae</name>
    <dbReference type="NCBI Taxonomy" id="5689"/>
    <lineage>
        <taxon>Eukaryota</taxon>
        <taxon>Discoba</taxon>
        <taxon>Euglenozoa</taxon>
        <taxon>Kinetoplastea</taxon>
        <taxon>Metakinetoplastina</taxon>
        <taxon>Trypanosomatida</taxon>
        <taxon>Trypanosomatidae</taxon>
        <taxon>Leishmaniinae</taxon>
        <taxon>Leishmania</taxon>
        <taxon>lizard Leishmania</taxon>
    </lineage>
</organism>
<feature type="coiled-coil region" evidence="1">
    <location>
        <begin position="1959"/>
        <end position="1993"/>
    </location>
</feature>
<reference evidence="3" key="1">
    <citation type="submission" date="2019-11" db="EMBL/GenBank/DDBJ databases">
        <title>Leishmania tarentolae CDS.</title>
        <authorList>
            <person name="Goto Y."/>
            <person name="Yamagishi J."/>
        </authorList>
    </citation>
    <scope>NUCLEOTIDE SEQUENCE [LARGE SCALE GENOMIC DNA]</scope>
    <source>
        <strain evidence="3">Parrot Tar II</strain>
    </source>
</reference>
<feature type="region of interest" description="Disordered" evidence="2">
    <location>
        <begin position="776"/>
        <end position="806"/>
    </location>
</feature>
<protein>
    <submittedName>
        <fullName evidence="3">Uncharacterized protein</fullName>
    </submittedName>
</protein>
<feature type="region of interest" description="Disordered" evidence="2">
    <location>
        <begin position="688"/>
        <end position="735"/>
    </location>
</feature>
<name>A0A640KD95_LEITA</name>
<feature type="coiled-coil region" evidence="1">
    <location>
        <begin position="1500"/>
        <end position="1529"/>
    </location>
</feature>
<keyword evidence="1" id="KW-0175">Coiled coil</keyword>
<evidence type="ECO:0000256" key="1">
    <source>
        <dbReference type="SAM" id="Coils"/>
    </source>
</evidence>
<feature type="region of interest" description="Disordered" evidence="2">
    <location>
        <begin position="1417"/>
        <end position="1490"/>
    </location>
</feature>
<evidence type="ECO:0000313" key="4">
    <source>
        <dbReference type="Proteomes" id="UP000419144"/>
    </source>
</evidence>
<feature type="compositionally biased region" description="Acidic residues" evidence="2">
    <location>
        <begin position="100"/>
        <end position="109"/>
    </location>
</feature>
<dbReference type="Proteomes" id="UP000419144">
    <property type="component" value="Unassembled WGS sequence"/>
</dbReference>
<feature type="coiled-coil region" evidence="1">
    <location>
        <begin position="1722"/>
        <end position="1777"/>
    </location>
</feature>
<gene>
    <name evidence="3" type="ORF">LtaPh_1507900</name>
</gene>
<feature type="region of interest" description="Disordered" evidence="2">
    <location>
        <begin position="1778"/>
        <end position="1799"/>
    </location>
</feature>
<feature type="compositionally biased region" description="Polar residues" evidence="2">
    <location>
        <begin position="182"/>
        <end position="207"/>
    </location>
</feature>
<comment type="caution">
    <text evidence="3">The sequence shown here is derived from an EMBL/GenBank/DDBJ whole genome shotgun (WGS) entry which is preliminary data.</text>
</comment>
<feature type="region of interest" description="Disordered" evidence="2">
    <location>
        <begin position="391"/>
        <end position="417"/>
    </location>
</feature>
<feature type="compositionally biased region" description="Basic and acidic residues" evidence="2">
    <location>
        <begin position="1472"/>
        <end position="1481"/>
    </location>
</feature>
<feature type="compositionally biased region" description="Low complexity" evidence="2">
    <location>
        <begin position="717"/>
        <end position="727"/>
    </location>
</feature>
<feature type="compositionally biased region" description="Polar residues" evidence="2">
    <location>
        <begin position="783"/>
        <end position="800"/>
    </location>
</feature>
<feature type="compositionally biased region" description="Low complexity" evidence="2">
    <location>
        <begin position="2073"/>
        <end position="2091"/>
    </location>
</feature>
<dbReference type="OrthoDB" id="273768at2759"/>
<feature type="region of interest" description="Disordered" evidence="2">
    <location>
        <begin position="2041"/>
        <end position="2091"/>
    </location>
</feature>
<feature type="region of interest" description="Disordered" evidence="2">
    <location>
        <begin position="1062"/>
        <end position="1102"/>
    </location>
</feature>
<proteinExistence type="predicted"/>
<feature type="region of interest" description="Disordered" evidence="2">
    <location>
        <begin position="1"/>
        <end position="263"/>
    </location>
</feature>
<feature type="coiled-coil region" evidence="1">
    <location>
        <begin position="1565"/>
        <end position="1666"/>
    </location>
</feature>
<feature type="compositionally biased region" description="Low complexity" evidence="2">
    <location>
        <begin position="1"/>
        <end position="45"/>
    </location>
</feature>
<dbReference type="EMBL" id="BLBS01000019">
    <property type="protein sequence ID" value="GET87268.1"/>
    <property type="molecule type" value="Genomic_DNA"/>
</dbReference>
<feature type="compositionally biased region" description="Basic and acidic residues" evidence="2">
    <location>
        <begin position="72"/>
        <end position="83"/>
    </location>
</feature>
<feature type="compositionally biased region" description="Polar residues" evidence="2">
    <location>
        <begin position="55"/>
        <end position="71"/>
    </location>
</feature>
<dbReference type="VEuPathDB" id="TriTrypDB:LtaPh_1507900"/>
<feature type="region of interest" description="Disordered" evidence="2">
    <location>
        <begin position="553"/>
        <end position="580"/>
    </location>
</feature>
<feature type="compositionally biased region" description="Low complexity" evidence="2">
    <location>
        <begin position="147"/>
        <end position="172"/>
    </location>
</feature>
<keyword evidence="4" id="KW-1185">Reference proteome</keyword>